<accession>A0A0Q3SXN3</accession>
<evidence type="ECO:0000313" key="3">
    <source>
        <dbReference type="Proteomes" id="UP000051562"/>
    </source>
</evidence>
<feature type="compositionally biased region" description="Pro residues" evidence="1">
    <location>
        <begin position="68"/>
        <end position="80"/>
    </location>
</feature>
<dbReference type="Proteomes" id="UP000051562">
    <property type="component" value="Unassembled WGS sequence"/>
</dbReference>
<evidence type="ECO:0000313" key="2">
    <source>
        <dbReference type="EMBL" id="KQK30010.1"/>
    </source>
</evidence>
<keyword evidence="3" id="KW-1185">Reference proteome</keyword>
<gene>
    <name evidence="2" type="ORF">ARD30_16315</name>
</gene>
<sequence>MDIGNAARIKRNISKMIDAGAPESDIDQYLAEEGTTAESLRAAPKLSELPGAAPSAAPTDDPMAPASYPQPTPTPPPEPPGFMDRIGQNLRFGAQAVGEGAANVLGFPVDAATALVVNPTIYAKNKLFGGDTPMLTEPLGGSAGLKKGVRELADAAGGAVDPDSLGFKERATFEGISGATSALTGGAGLVKEGTRRVTEETGKRLPKILDTAIKPYIDDAAGALTRDVAGGVGAGFGLAGAREIPEDIRGLGGGTVGTVADVIGSLAGGVGGMGLLDFGRVTKAQLKSLASAPFGAGLAKEIPLAPDGDWRPYSKRSADMAAEVYQNSATNPDAVPEFLARNRADLEPTLGERLPTSGAMAEDPGIVALERRMATANPNPMIRRDQALNAATRDAVDSVAPQGADTANLVNAAKAEAERLRGGAQQLADAQIADRQARVDTVRGRAENVGGIRREDAAPLAPYQSADAAANASRRLDEALVDQTYIPDRAQKNRLYQEGADPAAPVDTRAVAEAARGVSEGAERLPQSIRGSQSAPALAEDLSAKQSMPYGDAGATRQAMSSERNAARAAGDFGRADAIGEMQRPLNEALDAANPEAAANYRENFAPKYRAGPGDEMARFTKDIDRDPTRSTTPPTETAGRFLSGPEKIASLRRVLDSSPAGEAGNAAVRDYLLSDLATSGVLDQKTGSIRPDRLRAWRNQWGSNLEAAPGFAREVDDMIARAQKGERISGGLANQVKKAEEQLRETAKSAGRDVAEVDARINKGALGMVMDADPDKTVAAIMSDTNNSARRLAELVDLTRNDEQARAGLKAAVRDYLVDKSTTTATEKLPAGDSRGPLSFAKVQKLFNEHEAQLAQVFSPEEMNSLRVVHKALEVQNLERVRIRSGSDTVEKLAQGNFEKFIESPTGKAFEAVLRLKYGMLKGGGIVAMGRRYMAGLTPEDGNRAVQLLERAAFDPDLAMLLATRKIPPGSPQYNRLIQNALAGAAGARAATEDDEREPLEVTVKPLPF</sequence>
<comment type="caution">
    <text evidence="2">The sequence shown here is derived from an EMBL/GenBank/DDBJ whole genome shotgun (WGS) entry which is preliminary data.</text>
</comment>
<dbReference type="AlphaFoldDB" id="A0A0Q3SXN3"/>
<organism evidence="2 3">
    <name type="scientific">Bosea thiooxidans</name>
    <dbReference type="NCBI Taxonomy" id="53254"/>
    <lineage>
        <taxon>Bacteria</taxon>
        <taxon>Pseudomonadati</taxon>
        <taxon>Pseudomonadota</taxon>
        <taxon>Alphaproteobacteria</taxon>
        <taxon>Hyphomicrobiales</taxon>
        <taxon>Boseaceae</taxon>
        <taxon>Bosea</taxon>
    </lineage>
</organism>
<reference evidence="2 3" key="1">
    <citation type="submission" date="2015-10" db="EMBL/GenBank/DDBJ databases">
        <title>Draft genome of Bosea thiooxidans.</title>
        <authorList>
            <person name="Wang X."/>
        </authorList>
    </citation>
    <scope>NUCLEOTIDE SEQUENCE [LARGE SCALE GENOMIC DNA]</scope>
    <source>
        <strain evidence="2 3">CGMCC 9174</strain>
    </source>
</reference>
<feature type="region of interest" description="Disordered" evidence="1">
    <location>
        <begin position="991"/>
        <end position="1010"/>
    </location>
</feature>
<dbReference type="EMBL" id="LMAR01000044">
    <property type="protein sequence ID" value="KQK30010.1"/>
    <property type="molecule type" value="Genomic_DNA"/>
</dbReference>
<name>A0A0Q3SXN3_9HYPH</name>
<protein>
    <submittedName>
        <fullName evidence="2">Uncharacterized protein</fullName>
    </submittedName>
</protein>
<proteinExistence type="predicted"/>
<feature type="region of interest" description="Disordered" evidence="1">
    <location>
        <begin position="514"/>
        <end position="538"/>
    </location>
</feature>
<evidence type="ECO:0000256" key="1">
    <source>
        <dbReference type="SAM" id="MobiDB-lite"/>
    </source>
</evidence>
<dbReference type="RefSeq" id="WP_055728810.1">
    <property type="nucleotide sequence ID" value="NZ_LMAR01000044.1"/>
</dbReference>
<feature type="region of interest" description="Disordered" evidence="1">
    <location>
        <begin position="33"/>
        <end position="86"/>
    </location>
</feature>